<gene>
    <name evidence="2" type="ORF">CSUI_009557</name>
</gene>
<organism evidence="2 3">
    <name type="scientific">Cystoisospora suis</name>
    <dbReference type="NCBI Taxonomy" id="483139"/>
    <lineage>
        <taxon>Eukaryota</taxon>
        <taxon>Sar</taxon>
        <taxon>Alveolata</taxon>
        <taxon>Apicomplexa</taxon>
        <taxon>Conoidasida</taxon>
        <taxon>Coccidia</taxon>
        <taxon>Eucoccidiorida</taxon>
        <taxon>Eimeriorina</taxon>
        <taxon>Sarcocystidae</taxon>
        <taxon>Cystoisospora</taxon>
    </lineage>
</organism>
<feature type="compositionally biased region" description="Basic and acidic residues" evidence="1">
    <location>
        <begin position="254"/>
        <end position="268"/>
    </location>
</feature>
<dbReference type="VEuPathDB" id="ToxoDB:CSUI_009557"/>
<feature type="compositionally biased region" description="Low complexity" evidence="1">
    <location>
        <begin position="302"/>
        <end position="316"/>
    </location>
</feature>
<dbReference type="OrthoDB" id="347314at2759"/>
<keyword evidence="3" id="KW-1185">Reference proteome</keyword>
<feature type="compositionally biased region" description="Basic and acidic residues" evidence="1">
    <location>
        <begin position="219"/>
        <end position="231"/>
    </location>
</feature>
<feature type="region of interest" description="Disordered" evidence="1">
    <location>
        <begin position="1"/>
        <end position="21"/>
    </location>
</feature>
<protein>
    <submittedName>
        <fullName evidence="2">Thrombospondin type 1 domain-containing protein</fullName>
    </submittedName>
</protein>
<dbReference type="Proteomes" id="UP000221165">
    <property type="component" value="Unassembled WGS sequence"/>
</dbReference>
<dbReference type="AlphaFoldDB" id="A0A2C6KJT8"/>
<dbReference type="InterPro" id="IPR000884">
    <property type="entry name" value="TSP1_rpt"/>
</dbReference>
<feature type="non-terminal residue" evidence="2">
    <location>
        <position position="326"/>
    </location>
</feature>
<reference evidence="2 3" key="1">
    <citation type="journal article" date="2017" name="Int. J. Parasitol.">
        <title>The genome of the protozoan parasite Cystoisospora suis and a reverse vaccinology approach to identify vaccine candidates.</title>
        <authorList>
            <person name="Palmieri N."/>
            <person name="Shrestha A."/>
            <person name="Ruttkowski B."/>
            <person name="Beck T."/>
            <person name="Vogl C."/>
            <person name="Tomley F."/>
            <person name="Blake D.P."/>
            <person name="Joachim A."/>
        </authorList>
    </citation>
    <scope>NUCLEOTIDE SEQUENCE [LARGE SCALE GENOMIC DNA]</scope>
    <source>
        <strain evidence="2 3">Wien I</strain>
    </source>
</reference>
<dbReference type="RefSeq" id="XP_067918352.1">
    <property type="nucleotide sequence ID" value="XM_068069672.1"/>
</dbReference>
<proteinExistence type="predicted"/>
<dbReference type="PROSITE" id="PS50092">
    <property type="entry name" value="TSP1"/>
    <property type="match status" value="1"/>
</dbReference>
<dbReference type="GeneID" id="94432883"/>
<evidence type="ECO:0000256" key="1">
    <source>
        <dbReference type="SAM" id="MobiDB-lite"/>
    </source>
</evidence>
<feature type="compositionally biased region" description="Basic and acidic residues" evidence="1">
    <location>
        <begin position="8"/>
        <end position="21"/>
    </location>
</feature>
<sequence length="326" mass="36961">MDQQNVQRESRIYRGDSKGDSECAGISTLQVETCNEDIPCASPSSCEYSPWQEWSACHHPSSSFSSFSPLSSSSSFDRQRVIRLRGDWREGSGDYRRPEGGGGGTEILLGQRVRYRGILKHPRDPSTGQSLPCDFLRQPLLQIEECLLTFYSSSSNMENAGLLSQPLTLWSSRAVPTREEEDGCIVTPWSEWSTCDVSCEEEEGKEILERRGWRTRIPPGEKKETSQKDKLEEEEENCGPTVETERCTLIVAEEESKGKTKEEEERRRTNSTGNEEEEKKKRRRIYPTDPCLRFPHKNDLHLSPSSPSSLGFFSSLKDSLFSRGEG</sequence>
<evidence type="ECO:0000313" key="2">
    <source>
        <dbReference type="EMBL" id="PHJ16626.1"/>
    </source>
</evidence>
<name>A0A2C6KJT8_9APIC</name>
<comment type="caution">
    <text evidence="2">The sequence shown here is derived from an EMBL/GenBank/DDBJ whole genome shotgun (WGS) entry which is preliminary data.</text>
</comment>
<accession>A0A2C6KJT8</accession>
<evidence type="ECO:0000313" key="3">
    <source>
        <dbReference type="Proteomes" id="UP000221165"/>
    </source>
</evidence>
<dbReference type="EMBL" id="MIGC01005748">
    <property type="protein sequence ID" value="PHJ16626.1"/>
    <property type="molecule type" value="Genomic_DNA"/>
</dbReference>
<feature type="region of interest" description="Disordered" evidence="1">
    <location>
        <begin position="210"/>
        <end position="326"/>
    </location>
</feature>